<dbReference type="InterPro" id="IPR011254">
    <property type="entry name" value="Prismane-like_sf"/>
</dbReference>
<name>A0ABV6YS44_UNCC1</name>
<organism evidence="3 4">
    <name type="scientific">candidate division CSSED10-310 bacterium</name>
    <dbReference type="NCBI Taxonomy" id="2855610"/>
    <lineage>
        <taxon>Bacteria</taxon>
        <taxon>Bacteria division CSSED10-310</taxon>
    </lineage>
</organism>
<dbReference type="SUPFAM" id="SSF56821">
    <property type="entry name" value="Prismane protein-like"/>
    <property type="match status" value="1"/>
</dbReference>
<accession>A0ABV6YS44</accession>
<protein>
    <recommendedName>
        <fullName evidence="1">CO-methylating acetyl-CoA synthase</fullName>
        <ecNumber evidence="1">2.3.1.169</ecNumber>
    </recommendedName>
</protein>
<keyword evidence="4" id="KW-1185">Reference proteome</keyword>
<dbReference type="EC" id="2.3.1.169" evidence="1"/>
<reference evidence="3 4" key="1">
    <citation type="submission" date="2024-09" db="EMBL/GenBank/DDBJ databases">
        <title>Laminarin stimulates single cell rates of sulfate reduction while oxygen inhibits transcriptomic activity in coastal marine sediment.</title>
        <authorList>
            <person name="Lindsay M."/>
            <person name="Orcutt B."/>
            <person name="Emerson D."/>
            <person name="Stepanauskas R."/>
            <person name="D'Angelo T."/>
        </authorList>
    </citation>
    <scope>NUCLEOTIDE SEQUENCE [LARGE SCALE GENOMIC DNA]</scope>
    <source>
        <strain evidence="3">SAG AM-311-K15</strain>
    </source>
</reference>
<gene>
    <name evidence="3" type="ORF">ACFL27_01945</name>
</gene>
<dbReference type="Proteomes" id="UP001594351">
    <property type="component" value="Unassembled WGS sequence"/>
</dbReference>
<evidence type="ECO:0000313" key="3">
    <source>
        <dbReference type="EMBL" id="MFC1848946.1"/>
    </source>
</evidence>
<dbReference type="InterPro" id="IPR004461">
    <property type="entry name" value="CO_DH/Ac-CoA_synth_bsu"/>
</dbReference>
<evidence type="ECO:0000256" key="1">
    <source>
        <dbReference type="ARBA" id="ARBA00012244"/>
    </source>
</evidence>
<dbReference type="InterPro" id="IPR038571">
    <property type="entry name" value="CO_DH/Ac-CoA_synth_bsu_3_sf"/>
</dbReference>
<evidence type="ECO:0000313" key="4">
    <source>
        <dbReference type="Proteomes" id="UP001594351"/>
    </source>
</evidence>
<keyword evidence="2" id="KW-0808">Transferase</keyword>
<proteinExistence type="predicted"/>
<dbReference type="Gene3D" id="3.30.1650.10">
    <property type="entry name" value="Bifunctional carbon monoxide dehydrogenase/acetyl-coa synthase(codh/acs), Chain M, domain 3"/>
    <property type="match status" value="1"/>
</dbReference>
<evidence type="ECO:0000256" key="2">
    <source>
        <dbReference type="ARBA" id="ARBA00022679"/>
    </source>
</evidence>
<sequence length="248" mass="28758">MRLFDQQLLEINDWLTGKKTDRKVIEFYHQVRVDWPAGEKRNIVLGQDTAVELGNPQQESTAFLLWTNDPDKIRPGVISLIGRDLPLCAGEKLPFGKVVLIGGEDFNEENLYDRSTEMEYVRFALDLKGYMMRAVSQYQREWSRVSKEALQHGFSFQILGSALIDQFLKLEYIKAVEVIFITSSKDHVLELKKMGAEVLQIIRAMNKMAEEKFLDCDTCDYKTICDDVTDLKLMRASLQKKKRNRPFH</sequence>
<comment type="caution">
    <text evidence="3">The sequence shown here is derived from an EMBL/GenBank/DDBJ whole genome shotgun (WGS) entry which is preliminary data.</text>
</comment>
<dbReference type="EMBL" id="JBHPBY010000014">
    <property type="protein sequence ID" value="MFC1848946.1"/>
    <property type="molecule type" value="Genomic_DNA"/>
</dbReference>
<dbReference type="Pfam" id="PF03598">
    <property type="entry name" value="CdhC"/>
    <property type="match status" value="1"/>
</dbReference>